<gene>
    <name evidence="3" type="primary">rlpA</name>
    <name evidence="6" type="ORF">CPA56_00510</name>
</gene>
<dbReference type="InterPro" id="IPR012997">
    <property type="entry name" value="RplA"/>
</dbReference>
<keyword evidence="7" id="KW-1185">Reference proteome</keyword>
<dbReference type="PANTHER" id="PTHR34183">
    <property type="entry name" value="ENDOLYTIC PEPTIDOGLYCAN TRANSGLYCOSYLASE RLPA"/>
    <property type="match status" value="1"/>
</dbReference>
<evidence type="ECO:0000256" key="3">
    <source>
        <dbReference type="HAMAP-Rule" id="MF_02071"/>
    </source>
</evidence>
<keyword evidence="2 3" id="KW-0961">Cell wall biogenesis/degradation</keyword>
<dbReference type="Proteomes" id="UP000765338">
    <property type="component" value="Unassembled WGS sequence"/>
</dbReference>
<dbReference type="EC" id="4.2.2.-" evidence="3"/>
<dbReference type="CDD" id="cd22268">
    <property type="entry name" value="DPBB_RlpA-like"/>
    <property type="match status" value="1"/>
</dbReference>
<organism evidence="6 7">
    <name type="scientific">Bombella mellum</name>
    <dbReference type="NCBI Taxonomy" id="2039288"/>
    <lineage>
        <taxon>Bacteria</taxon>
        <taxon>Pseudomonadati</taxon>
        <taxon>Pseudomonadota</taxon>
        <taxon>Alphaproteobacteria</taxon>
        <taxon>Acetobacterales</taxon>
        <taxon>Acetobacteraceae</taxon>
        <taxon>Bombella</taxon>
    </lineage>
</organism>
<dbReference type="SUPFAM" id="SSF50685">
    <property type="entry name" value="Barwin-like endoglucanases"/>
    <property type="match status" value="1"/>
</dbReference>
<dbReference type="Pfam" id="PF03330">
    <property type="entry name" value="DPBB_1"/>
    <property type="match status" value="1"/>
</dbReference>
<dbReference type="InterPro" id="IPR034718">
    <property type="entry name" value="RlpA"/>
</dbReference>
<evidence type="ECO:0000313" key="6">
    <source>
        <dbReference type="EMBL" id="MBA5726479.1"/>
    </source>
</evidence>
<sequence>MKVQSLFPFTMPHDGPSAGKTGMAAPGRSFLKMASCLAVSAGLLVIHHPARATHRQPQDTALIKAASTLPVTEKGLASWYGNRKLTGRRTASGERFRPDAMTAAHPSLPLGTKLLVHAPATGRSVIVRVNDRGPYGSDRIIDLSKGAAASLGIMGHGVSQITITVLPRNMARFRHASDIRNILQEETRQAQTVAQDSAVR</sequence>
<accession>A0ABR5ZQ95</accession>
<keyword evidence="1 3" id="KW-0456">Lyase</keyword>
<comment type="function">
    <text evidence="3">Lytic transglycosylase with a strong preference for naked glycan strands that lack stem peptides.</text>
</comment>
<dbReference type="HAMAP" id="MF_02071">
    <property type="entry name" value="RlpA"/>
    <property type="match status" value="1"/>
</dbReference>
<dbReference type="NCBIfam" id="TIGR00413">
    <property type="entry name" value="rlpA"/>
    <property type="match status" value="1"/>
</dbReference>
<dbReference type="PANTHER" id="PTHR34183:SF1">
    <property type="entry name" value="ENDOLYTIC PEPTIDOGLYCAN TRANSGLYCOSYLASE RLPA"/>
    <property type="match status" value="1"/>
</dbReference>
<feature type="domain" description="RlpA-like protein double-psi beta-barrel" evidence="5">
    <location>
        <begin position="73"/>
        <end position="162"/>
    </location>
</feature>
<dbReference type="EMBL" id="PDLY01000001">
    <property type="protein sequence ID" value="MBA5726479.1"/>
    <property type="molecule type" value="Genomic_DNA"/>
</dbReference>
<dbReference type="Gene3D" id="2.40.40.10">
    <property type="entry name" value="RlpA-like domain"/>
    <property type="match status" value="1"/>
</dbReference>
<dbReference type="InterPro" id="IPR036908">
    <property type="entry name" value="RlpA-like_sf"/>
</dbReference>
<reference evidence="6 7" key="1">
    <citation type="submission" date="2017-10" db="EMBL/GenBank/DDBJ databases">
        <authorList>
            <person name="Jakob F."/>
        </authorList>
    </citation>
    <scope>NUCLEOTIDE SEQUENCE [LARGE SCALE GENOMIC DNA]</scope>
    <source>
        <strain evidence="6 7">TMW 2.1889</strain>
    </source>
</reference>
<proteinExistence type="inferred from homology"/>
<comment type="caution">
    <text evidence="6">The sequence shown here is derived from an EMBL/GenBank/DDBJ whole genome shotgun (WGS) entry which is preliminary data.</text>
</comment>
<evidence type="ECO:0000256" key="4">
    <source>
        <dbReference type="RuleBase" id="RU003495"/>
    </source>
</evidence>
<name>A0ABR5ZQ95_9PROT</name>
<dbReference type="InterPro" id="IPR009009">
    <property type="entry name" value="RlpA-like_DPBB"/>
</dbReference>
<evidence type="ECO:0000256" key="2">
    <source>
        <dbReference type="ARBA" id="ARBA00023316"/>
    </source>
</evidence>
<protein>
    <recommendedName>
        <fullName evidence="3">Endolytic peptidoglycan transglycosylase RlpA</fullName>
        <ecNumber evidence="3">4.2.2.-</ecNumber>
    </recommendedName>
</protein>
<comment type="similarity">
    <text evidence="3 4">Belongs to the RlpA family.</text>
</comment>
<evidence type="ECO:0000313" key="7">
    <source>
        <dbReference type="Proteomes" id="UP000765338"/>
    </source>
</evidence>
<evidence type="ECO:0000256" key="1">
    <source>
        <dbReference type="ARBA" id="ARBA00023239"/>
    </source>
</evidence>
<evidence type="ECO:0000259" key="5">
    <source>
        <dbReference type="Pfam" id="PF03330"/>
    </source>
</evidence>